<keyword evidence="5" id="KW-1185">Reference proteome</keyword>
<accession>A0ABP8LKW2</accession>
<feature type="domain" description="N-acetyltransferase" evidence="3">
    <location>
        <begin position="4"/>
        <end position="173"/>
    </location>
</feature>
<evidence type="ECO:0000259" key="3">
    <source>
        <dbReference type="PROSITE" id="PS51186"/>
    </source>
</evidence>
<dbReference type="Pfam" id="PF00583">
    <property type="entry name" value="Acetyltransf_1"/>
    <property type="match status" value="1"/>
</dbReference>
<dbReference type="PROSITE" id="PS51186">
    <property type="entry name" value="GNAT"/>
    <property type="match status" value="1"/>
</dbReference>
<proteinExistence type="predicted"/>
<organism evidence="4 5">
    <name type="scientific">Pontibacter saemangeumensis</name>
    <dbReference type="NCBI Taxonomy" id="1084525"/>
    <lineage>
        <taxon>Bacteria</taxon>
        <taxon>Pseudomonadati</taxon>
        <taxon>Bacteroidota</taxon>
        <taxon>Cytophagia</taxon>
        <taxon>Cytophagales</taxon>
        <taxon>Hymenobacteraceae</taxon>
        <taxon>Pontibacter</taxon>
    </lineage>
</organism>
<dbReference type="RefSeq" id="WP_345158208.1">
    <property type="nucleotide sequence ID" value="NZ_BAABHC010000006.1"/>
</dbReference>
<dbReference type="CDD" id="cd04301">
    <property type="entry name" value="NAT_SF"/>
    <property type="match status" value="1"/>
</dbReference>
<dbReference type="EMBL" id="BAABHC010000006">
    <property type="protein sequence ID" value="GAA4430109.1"/>
    <property type="molecule type" value="Genomic_DNA"/>
</dbReference>
<dbReference type="InterPro" id="IPR000182">
    <property type="entry name" value="GNAT_dom"/>
</dbReference>
<dbReference type="InterPro" id="IPR050832">
    <property type="entry name" value="Bact_Acetyltransf"/>
</dbReference>
<dbReference type="PANTHER" id="PTHR43877:SF2">
    <property type="entry name" value="AMINOALKYLPHOSPHONATE N-ACETYLTRANSFERASE-RELATED"/>
    <property type="match status" value="1"/>
</dbReference>
<keyword evidence="2" id="KW-0012">Acyltransferase</keyword>
<gene>
    <name evidence="4" type="ORF">GCM10023188_16350</name>
</gene>
<sequence length="173" mass="19852">MNSVTVSPCTEADLHTLQDIAINAYGDHYLYLWYDGGKWYIEKCFSDAALKAELADPNAAFFLIYMKGELAGFLKLNVDKAFEGGSAEECLEMERIYLTKSASGKGVGRQAVEFTVDFARRRNKRRIWLKAMDSSKSVDFYEQNGFEKCGTYRLDFEAMKPEYRGMYVMQRCL</sequence>
<keyword evidence="1" id="KW-0808">Transferase</keyword>
<dbReference type="PANTHER" id="PTHR43877">
    <property type="entry name" value="AMINOALKYLPHOSPHONATE N-ACETYLTRANSFERASE-RELATED-RELATED"/>
    <property type="match status" value="1"/>
</dbReference>
<dbReference type="Proteomes" id="UP001500552">
    <property type="component" value="Unassembled WGS sequence"/>
</dbReference>
<dbReference type="Gene3D" id="3.40.630.30">
    <property type="match status" value="1"/>
</dbReference>
<reference evidence="5" key="1">
    <citation type="journal article" date="2019" name="Int. J. Syst. Evol. Microbiol.">
        <title>The Global Catalogue of Microorganisms (GCM) 10K type strain sequencing project: providing services to taxonomists for standard genome sequencing and annotation.</title>
        <authorList>
            <consortium name="The Broad Institute Genomics Platform"/>
            <consortium name="The Broad Institute Genome Sequencing Center for Infectious Disease"/>
            <person name="Wu L."/>
            <person name="Ma J."/>
        </authorList>
    </citation>
    <scope>NUCLEOTIDE SEQUENCE [LARGE SCALE GENOMIC DNA]</scope>
    <source>
        <strain evidence="5">JCM 17926</strain>
    </source>
</reference>
<protein>
    <submittedName>
        <fullName evidence="4">GNAT family N-acetyltransferase</fullName>
    </submittedName>
</protein>
<evidence type="ECO:0000256" key="2">
    <source>
        <dbReference type="ARBA" id="ARBA00023315"/>
    </source>
</evidence>
<dbReference type="InterPro" id="IPR016181">
    <property type="entry name" value="Acyl_CoA_acyltransferase"/>
</dbReference>
<evidence type="ECO:0000313" key="5">
    <source>
        <dbReference type="Proteomes" id="UP001500552"/>
    </source>
</evidence>
<name>A0ABP8LKW2_9BACT</name>
<evidence type="ECO:0000313" key="4">
    <source>
        <dbReference type="EMBL" id="GAA4430109.1"/>
    </source>
</evidence>
<dbReference type="SUPFAM" id="SSF55729">
    <property type="entry name" value="Acyl-CoA N-acyltransferases (Nat)"/>
    <property type="match status" value="1"/>
</dbReference>
<comment type="caution">
    <text evidence="4">The sequence shown here is derived from an EMBL/GenBank/DDBJ whole genome shotgun (WGS) entry which is preliminary data.</text>
</comment>
<evidence type="ECO:0000256" key="1">
    <source>
        <dbReference type="ARBA" id="ARBA00022679"/>
    </source>
</evidence>